<sequence>MPDSCNSRYNILIRLFCACPYEFAFCLAGHCPVVLAGDFNSEPDSPLVTDFLLGQGLDLTQRQYKVSDISGQNNTSFRNGRSSRLLSPTEVPPRGSGITDECIFAEDKSAASANIGSGTLTQPFNFQSTNTYWLDVSALKAPRSSCSPHEAGSDSNHLIVPCGEVPSSHLLLLDHPALTRPLKPGNRGFGRLVTSFTSANTCAVDYILFANSSSQSTATTASASMVSESRPASDYGTLRLVSHCLLVDPATLHSAGGLPNAAAGSDHIPLTATFELI</sequence>
<gene>
    <name evidence="3" type="ORF">PXEA_LOCUS3695</name>
</gene>
<dbReference type="InterPro" id="IPR036691">
    <property type="entry name" value="Endo/exonu/phosph_ase_sf"/>
</dbReference>
<evidence type="ECO:0000256" key="1">
    <source>
        <dbReference type="SAM" id="MobiDB-lite"/>
    </source>
</evidence>
<accession>A0A3S5FC49</accession>
<reference evidence="3" key="1">
    <citation type="submission" date="2018-11" db="EMBL/GenBank/DDBJ databases">
        <authorList>
            <consortium name="Pathogen Informatics"/>
        </authorList>
    </citation>
    <scope>NUCLEOTIDE SEQUENCE</scope>
</reference>
<feature type="compositionally biased region" description="Polar residues" evidence="1">
    <location>
        <begin position="70"/>
        <end position="86"/>
    </location>
</feature>
<dbReference type="SUPFAM" id="SSF56219">
    <property type="entry name" value="DNase I-like"/>
    <property type="match status" value="1"/>
</dbReference>
<dbReference type="EMBL" id="CAAALY010008483">
    <property type="protein sequence ID" value="VEL10255.1"/>
    <property type="molecule type" value="Genomic_DNA"/>
</dbReference>
<dbReference type="AlphaFoldDB" id="A0A3S5FC49"/>
<dbReference type="InterPro" id="IPR050410">
    <property type="entry name" value="CCR4/nocturin_mRNA_transcr"/>
</dbReference>
<evidence type="ECO:0000313" key="4">
    <source>
        <dbReference type="Proteomes" id="UP000784294"/>
    </source>
</evidence>
<feature type="domain" description="Endonuclease/exonuclease/phosphatase" evidence="2">
    <location>
        <begin position="27"/>
        <end position="267"/>
    </location>
</feature>
<dbReference type="PANTHER" id="PTHR12121:SF34">
    <property type="entry name" value="PROTEIN ANGEL"/>
    <property type="match status" value="1"/>
</dbReference>
<dbReference type="Pfam" id="PF03372">
    <property type="entry name" value="Exo_endo_phos"/>
    <property type="match status" value="1"/>
</dbReference>
<dbReference type="OrthoDB" id="10253982at2759"/>
<dbReference type="GO" id="GO:0000175">
    <property type="term" value="F:3'-5'-RNA exonuclease activity"/>
    <property type="evidence" value="ECO:0007669"/>
    <property type="project" value="TreeGrafter"/>
</dbReference>
<comment type="caution">
    <text evidence="3">The sequence shown here is derived from an EMBL/GenBank/DDBJ whole genome shotgun (WGS) entry which is preliminary data.</text>
</comment>
<feature type="region of interest" description="Disordered" evidence="1">
    <location>
        <begin position="70"/>
        <end position="94"/>
    </location>
</feature>
<protein>
    <recommendedName>
        <fullName evidence="2">Endonuclease/exonuclease/phosphatase domain-containing protein</fullName>
    </recommendedName>
</protein>
<dbReference type="InterPro" id="IPR005135">
    <property type="entry name" value="Endo/exonuclease/phosphatase"/>
</dbReference>
<proteinExistence type="predicted"/>
<evidence type="ECO:0000259" key="2">
    <source>
        <dbReference type="Pfam" id="PF03372"/>
    </source>
</evidence>
<keyword evidence="4" id="KW-1185">Reference proteome</keyword>
<dbReference type="PANTHER" id="PTHR12121">
    <property type="entry name" value="CARBON CATABOLITE REPRESSOR PROTEIN 4"/>
    <property type="match status" value="1"/>
</dbReference>
<evidence type="ECO:0000313" key="3">
    <source>
        <dbReference type="EMBL" id="VEL10255.1"/>
    </source>
</evidence>
<organism evidence="3 4">
    <name type="scientific">Protopolystoma xenopodis</name>
    <dbReference type="NCBI Taxonomy" id="117903"/>
    <lineage>
        <taxon>Eukaryota</taxon>
        <taxon>Metazoa</taxon>
        <taxon>Spiralia</taxon>
        <taxon>Lophotrochozoa</taxon>
        <taxon>Platyhelminthes</taxon>
        <taxon>Monogenea</taxon>
        <taxon>Polyopisthocotylea</taxon>
        <taxon>Polystomatidea</taxon>
        <taxon>Polystomatidae</taxon>
        <taxon>Protopolystoma</taxon>
    </lineage>
</organism>
<dbReference type="Gene3D" id="3.60.10.10">
    <property type="entry name" value="Endonuclease/exonuclease/phosphatase"/>
    <property type="match status" value="1"/>
</dbReference>
<dbReference type="Proteomes" id="UP000784294">
    <property type="component" value="Unassembled WGS sequence"/>
</dbReference>
<name>A0A3S5FC49_9PLAT</name>